<feature type="compositionally biased region" description="Low complexity" evidence="1">
    <location>
        <begin position="105"/>
        <end position="114"/>
    </location>
</feature>
<dbReference type="Proteomes" id="UP000324222">
    <property type="component" value="Unassembled WGS sequence"/>
</dbReference>
<feature type="compositionally biased region" description="Basic and acidic residues" evidence="1">
    <location>
        <begin position="88"/>
        <end position="103"/>
    </location>
</feature>
<keyword evidence="3" id="KW-1185">Reference proteome</keyword>
<evidence type="ECO:0000313" key="3">
    <source>
        <dbReference type="Proteomes" id="UP000324222"/>
    </source>
</evidence>
<feature type="compositionally biased region" description="Pro residues" evidence="1">
    <location>
        <begin position="115"/>
        <end position="125"/>
    </location>
</feature>
<evidence type="ECO:0000256" key="1">
    <source>
        <dbReference type="SAM" id="MobiDB-lite"/>
    </source>
</evidence>
<keyword evidence="2" id="KW-0808">Transferase</keyword>
<evidence type="ECO:0000313" key="2">
    <source>
        <dbReference type="EMBL" id="MPC75407.1"/>
    </source>
</evidence>
<protein>
    <submittedName>
        <fullName evidence="2">Mitogen-activated protein kinase 10</fullName>
    </submittedName>
</protein>
<comment type="caution">
    <text evidence="2">The sequence shown here is derived from an EMBL/GenBank/DDBJ whole genome shotgun (WGS) entry which is preliminary data.</text>
</comment>
<feature type="region of interest" description="Disordered" evidence="1">
    <location>
        <begin position="87"/>
        <end position="133"/>
    </location>
</feature>
<organism evidence="2 3">
    <name type="scientific">Portunus trituberculatus</name>
    <name type="common">Swimming crab</name>
    <name type="synonym">Neptunus trituberculatus</name>
    <dbReference type="NCBI Taxonomy" id="210409"/>
    <lineage>
        <taxon>Eukaryota</taxon>
        <taxon>Metazoa</taxon>
        <taxon>Ecdysozoa</taxon>
        <taxon>Arthropoda</taxon>
        <taxon>Crustacea</taxon>
        <taxon>Multicrustacea</taxon>
        <taxon>Malacostraca</taxon>
        <taxon>Eumalacostraca</taxon>
        <taxon>Eucarida</taxon>
        <taxon>Decapoda</taxon>
        <taxon>Pleocyemata</taxon>
        <taxon>Brachyura</taxon>
        <taxon>Eubrachyura</taxon>
        <taxon>Portunoidea</taxon>
        <taxon>Portunidae</taxon>
        <taxon>Portuninae</taxon>
        <taxon>Portunus</taxon>
    </lineage>
</organism>
<dbReference type="AlphaFoldDB" id="A0A5B7I1T0"/>
<dbReference type="GO" id="GO:0016301">
    <property type="term" value="F:kinase activity"/>
    <property type="evidence" value="ECO:0007669"/>
    <property type="project" value="UniProtKB-KW"/>
</dbReference>
<dbReference type="EMBL" id="VSRR010041059">
    <property type="protein sequence ID" value="MPC75407.1"/>
    <property type="molecule type" value="Genomic_DNA"/>
</dbReference>
<sequence>MHLFVTGVEISEGSKALVRDGDDGVEDITEAALAGPSGTAIKLEAVRSPAKRAWRKGGKTGEDEAATGASERALRHLADWVRQLSVTTEKEENSAKLHPRVDKASSTSRSSTPTGPMPLLSPRPSPKMAATPSNSNLFYTVEVGDTRFTILRRYTNLKPIGSGAQGIVW</sequence>
<gene>
    <name evidence="2" type="primary">Mapk10</name>
    <name evidence="2" type="ORF">E2C01_069794</name>
</gene>
<name>A0A5B7I1T0_PORTR</name>
<keyword evidence="2" id="KW-0418">Kinase</keyword>
<dbReference type="OrthoDB" id="192887at2759"/>
<proteinExistence type="predicted"/>
<accession>A0A5B7I1T0</accession>
<feature type="region of interest" description="Disordered" evidence="1">
    <location>
        <begin position="51"/>
        <end position="70"/>
    </location>
</feature>
<reference evidence="2 3" key="1">
    <citation type="submission" date="2019-05" db="EMBL/GenBank/DDBJ databases">
        <title>Another draft genome of Portunus trituberculatus and its Hox gene families provides insights of decapod evolution.</title>
        <authorList>
            <person name="Jeong J.-H."/>
            <person name="Song I."/>
            <person name="Kim S."/>
            <person name="Choi T."/>
            <person name="Kim D."/>
            <person name="Ryu S."/>
            <person name="Kim W."/>
        </authorList>
    </citation>
    <scope>NUCLEOTIDE SEQUENCE [LARGE SCALE GENOMIC DNA]</scope>
    <source>
        <tissue evidence="2">Muscle</tissue>
    </source>
</reference>
<dbReference type="Gene3D" id="3.30.200.20">
    <property type="entry name" value="Phosphorylase Kinase, domain 1"/>
    <property type="match status" value="1"/>
</dbReference>